<name>A0A935MWP4_9RHOO</name>
<comment type="caution">
    <text evidence="4">The sequence shown here is derived from an EMBL/GenBank/DDBJ whole genome shotgun (WGS) entry which is preliminary data.</text>
</comment>
<organism evidence="4 5">
    <name type="scientific">Candidatus Dechloromonas phosphorivorans</name>
    <dbReference type="NCBI Taxonomy" id="2899244"/>
    <lineage>
        <taxon>Bacteria</taxon>
        <taxon>Pseudomonadati</taxon>
        <taxon>Pseudomonadota</taxon>
        <taxon>Betaproteobacteria</taxon>
        <taxon>Rhodocyclales</taxon>
        <taxon>Azonexaceae</taxon>
        <taxon>Dechloromonas</taxon>
    </lineage>
</organism>
<proteinExistence type="inferred from homology"/>
<evidence type="ECO:0000313" key="5">
    <source>
        <dbReference type="Proteomes" id="UP000739411"/>
    </source>
</evidence>
<evidence type="ECO:0000256" key="3">
    <source>
        <dbReference type="ARBA" id="ARBA00023004"/>
    </source>
</evidence>
<reference evidence="4 5" key="1">
    <citation type="submission" date="2020-10" db="EMBL/GenBank/DDBJ databases">
        <title>Connecting structure to function with the recovery of over 1000 high-quality activated sludge metagenome-assembled genomes encoding full-length rRNA genes using long-read sequencing.</title>
        <authorList>
            <person name="Singleton C.M."/>
            <person name="Petriglieri F."/>
            <person name="Kristensen J.M."/>
            <person name="Kirkegaard R.H."/>
            <person name="Michaelsen T.Y."/>
            <person name="Andersen M.H."/>
            <person name="Karst S.M."/>
            <person name="Dueholm M.S."/>
            <person name="Nielsen P.H."/>
            <person name="Albertsen M."/>
        </authorList>
    </citation>
    <scope>NUCLEOTIDE SEQUENCE [LARGE SCALE GENOMIC DNA]</scope>
    <source>
        <strain evidence="4">EsbW_18-Q3-R4-48_BATAC.463</strain>
    </source>
</reference>
<keyword evidence="3" id="KW-0408">Iron</keyword>
<evidence type="ECO:0000256" key="1">
    <source>
        <dbReference type="ARBA" id="ARBA00010587"/>
    </source>
</evidence>
<evidence type="ECO:0000313" key="4">
    <source>
        <dbReference type="EMBL" id="MBK7416087.1"/>
    </source>
</evidence>
<sequence>MNAETAAFLPSTLIVNIQAMDDQHAALFSNLAALKMLCIERNELPVAESETLLKALRFHCATEEGLAGNAGLDFSAHGQKHKKMLAAITHAVNEVHEGRMDVFSVLRYIEYWFERHIREEDLNLGRNLQQVSSGMFDPEQAFMLARNATNQSQTT</sequence>
<accession>A0A935MWP4</accession>
<evidence type="ECO:0000256" key="2">
    <source>
        <dbReference type="ARBA" id="ARBA00022723"/>
    </source>
</evidence>
<dbReference type="GO" id="GO:0046872">
    <property type="term" value="F:metal ion binding"/>
    <property type="evidence" value="ECO:0007669"/>
    <property type="project" value="UniProtKB-KW"/>
</dbReference>
<dbReference type="Proteomes" id="UP000739411">
    <property type="component" value="Unassembled WGS sequence"/>
</dbReference>
<dbReference type="AlphaFoldDB" id="A0A935MWP4"/>
<dbReference type="InterPro" id="IPR012827">
    <property type="entry name" value="Hemerythrin_metal-bd"/>
</dbReference>
<dbReference type="InterPro" id="IPR035938">
    <property type="entry name" value="Hemerythrin-like_sf"/>
</dbReference>
<comment type="similarity">
    <text evidence="1">Belongs to the hemerythrin family.</text>
</comment>
<dbReference type="SUPFAM" id="SSF47188">
    <property type="entry name" value="Hemerythrin-like"/>
    <property type="match status" value="1"/>
</dbReference>
<gene>
    <name evidence="4" type="ORF">IPJ38_14190</name>
</gene>
<dbReference type="CDD" id="cd12107">
    <property type="entry name" value="Hemerythrin"/>
    <property type="match status" value="1"/>
</dbReference>
<dbReference type="Gene3D" id="1.20.120.50">
    <property type="entry name" value="Hemerythrin-like"/>
    <property type="match status" value="1"/>
</dbReference>
<keyword evidence="2" id="KW-0479">Metal-binding</keyword>
<protein>
    <submittedName>
        <fullName evidence="4">Hemerythrin family protein</fullName>
    </submittedName>
</protein>
<dbReference type="EMBL" id="JADJMS010000031">
    <property type="protein sequence ID" value="MBK7416087.1"/>
    <property type="molecule type" value="Genomic_DNA"/>
</dbReference>